<dbReference type="InterPro" id="IPR029063">
    <property type="entry name" value="SAM-dependent_MTases_sf"/>
</dbReference>
<proteinExistence type="inferred from homology"/>
<evidence type="ECO:0000313" key="9">
    <source>
        <dbReference type="EMBL" id="MZR13187.1"/>
    </source>
</evidence>
<reference evidence="9 10" key="1">
    <citation type="submission" date="2019-12" db="EMBL/GenBank/DDBJ databases">
        <title>Maritimibacter sp. nov. sp. isolated from sea sand.</title>
        <authorList>
            <person name="Kim J."/>
            <person name="Jeong S.E."/>
            <person name="Jung H.S."/>
            <person name="Jeon C.O."/>
        </authorList>
    </citation>
    <scope>NUCLEOTIDE SEQUENCE [LARGE SCALE GENOMIC DNA]</scope>
    <source>
        <strain evidence="9 10">DP07</strain>
    </source>
</reference>
<evidence type="ECO:0000256" key="6">
    <source>
        <dbReference type="ARBA" id="ARBA00038091"/>
    </source>
</evidence>
<feature type="domain" description="RlmI-like PUA" evidence="8">
    <location>
        <begin position="8"/>
        <end position="74"/>
    </location>
</feature>
<dbReference type="Pfam" id="PF17785">
    <property type="entry name" value="PUA_3"/>
    <property type="match status" value="1"/>
</dbReference>
<comment type="similarity">
    <text evidence="6">Belongs to the methyltransferase superfamily. RlmI family.</text>
</comment>
<comment type="subcellular location">
    <subcellularLocation>
        <location evidence="1">Cytoplasm</location>
    </subcellularLocation>
</comment>
<dbReference type="RefSeq" id="WP_161351290.1">
    <property type="nucleotide sequence ID" value="NZ_WTUX01000011.1"/>
</dbReference>
<evidence type="ECO:0000259" key="8">
    <source>
        <dbReference type="Pfam" id="PF17785"/>
    </source>
</evidence>
<protein>
    <submittedName>
        <fullName evidence="9">Methyltransferase domain-containing protein</fullName>
    </submittedName>
</protein>
<keyword evidence="3 9" id="KW-0489">Methyltransferase</keyword>
<dbReference type="InterPro" id="IPR015947">
    <property type="entry name" value="PUA-like_sf"/>
</dbReference>
<dbReference type="Pfam" id="PF10672">
    <property type="entry name" value="Methyltrans_SAM"/>
    <property type="match status" value="1"/>
</dbReference>
<evidence type="ECO:0000313" key="10">
    <source>
        <dbReference type="Proteomes" id="UP000467322"/>
    </source>
</evidence>
<dbReference type="GO" id="GO:0005737">
    <property type="term" value="C:cytoplasm"/>
    <property type="evidence" value="ECO:0007669"/>
    <property type="project" value="UniProtKB-SubCell"/>
</dbReference>
<dbReference type="NCBIfam" id="NF046099">
    <property type="entry name" value="RSP_2647_MTase"/>
    <property type="match status" value="1"/>
</dbReference>
<dbReference type="GO" id="GO:0032259">
    <property type="term" value="P:methylation"/>
    <property type="evidence" value="ECO:0007669"/>
    <property type="project" value="UniProtKB-KW"/>
</dbReference>
<dbReference type="Gene3D" id="3.40.50.150">
    <property type="entry name" value="Vaccinia Virus protein VP39"/>
    <property type="match status" value="1"/>
</dbReference>
<dbReference type="InterPro" id="IPR019614">
    <property type="entry name" value="SAM-dep_methyl-trfase"/>
</dbReference>
<evidence type="ECO:0000256" key="2">
    <source>
        <dbReference type="ARBA" id="ARBA00022490"/>
    </source>
</evidence>
<keyword evidence="5" id="KW-0949">S-adenosyl-L-methionine</keyword>
<keyword evidence="4 9" id="KW-0808">Transferase</keyword>
<dbReference type="Gene3D" id="2.30.130.10">
    <property type="entry name" value="PUA domain"/>
    <property type="match status" value="1"/>
</dbReference>
<evidence type="ECO:0000256" key="4">
    <source>
        <dbReference type="ARBA" id="ARBA00022679"/>
    </source>
</evidence>
<dbReference type="SUPFAM" id="SSF53335">
    <property type="entry name" value="S-adenosyl-L-methionine-dependent methyltransferases"/>
    <property type="match status" value="1"/>
</dbReference>
<evidence type="ECO:0000256" key="3">
    <source>
        <dbReference type="ARBA" id="ARBA00022603"/>
    </source>
</evidence>
<evidence type="ECO:0000256" key="1">
    <source>
        <dbReference type="ARBA" id="ARBA00004496"/>
    </source>
</evidence>
<gene>
    <name evidence="9" type="ORF">GQE99_09175</name>
</gene>
<dbReference type="InterPro" id="IPR041532">
    <property type="entry name" value="RlmI-like_PUA"/>
</dbReference>
<dbReference type="PANTHER" id="PTHR42873:SF1">
    <property type="entry name" value="S-ADENOSYLMETHIONINE-DEPENDENT METHYLTRANSFERASE DOMAIN-CONTAINING PROTEIN"/>
    <property type="match status" value="1"/>
</dbReference>
<name>A0A845M650_9RHOB</name>
<dbReference type="Proteomes" id="UP000467322">
    <property type="component" value="Unassembled WGS sequence"/>
</dbReference>
<dbReference type="InterPro" id="IPR036974">
    <property type="entry name" value="PUA_sf"/>
</dbReference>
<dbReference type="GO" id="GO:0003723">
    <property type="term" value="F:RNA binding"/>
    <property type="evidence" value="ECO:0007669"/>
    <property type="project" value="InterPro"/>
</dbReference>
<keyword evidence="10" id="KW-1185">Reference proteome</keyword>
<dbReference type="Gene3D" id="3.30.750.80">
    <property type="entry name" value="RNA methyltransferase domain (HRMD) like"/>
    <property type="match status" value="1"/>
</dbReference>
<dbReference type="CDD" id="cd11572">
    <property type="entry name" value="RlmI_M_like"/>
    <property type="match status" value="1"/>
</dbReference>
<dbReference type="PANTHER" id="PTHR42873">
    <property type="entry name" value="RIBOSOMAL RNA LARGE SUBUNIT METHYLTRANSFERASE"/>
    <property type="match status" value="1"/>
</dbReference>
<dbReference type="EMBL" id="WTUX01000011">
    <property type="protein sequence ID" value="MZR13187.1"/>
    <property type="molecule type" value="Genomic_DNA"/>
</dbReference>
<evidence type="ECO:0000256" key="5">
    <source>
        <dbReference type="ARBA" id="ARBA00022691"/>
    </source>
</evidence>
<dbReference type="AlphaFoldDB" id="A0A845M650"/>
<feature type="domain" description="S-adenosylmethionine-dependent methyltransferase" evidence="7">
    <location>
        <begin position="189"/>
        <end position="349"/>
    </location>
</feature>
<comment type="caution">
    <text evidence="9">The sequence shown here is derived from an EMBL/GenBank/DDBJ whole genome shotgun (WGS) entry which is preliminary data.</text>
</comment>
<dbReference type="CDD" id="cd02440">
    <property type="entry name" value="AdoMet_MTases"/>
    <property type="match status" value="1"/>
</dbReference>
<keyword evidence="2" id="KW-0963">Cytoplasm</keyword>
<organism evidence="9 10">
    <name type="scientific">Maritimibacter harenae</name>
    <dbReference type="NCBI Taxonomy" id="2606218"/>
    <lineage>
        <taxon>Bacteria</taxon>
        <taxon>Pseudomonadati</taxon>
        <taxon>Pseudomonadota</taxon>
        <taxon>Alphaproteobacteria</taxon>
        <taxon>Rhodobacterales</taxon>
        <taxon>Roseobacteraceae</taxon>
        <taxon>Maritimibacter</taxon>
    </lineage>
</organism>
<accession>A0A845M650</accession>
<evidence type="ECO:0000259" key="7">
    <source>
        <dbReference type="Pfam" id="PF10672"/>
    </source>
</evidence>
<dbReference type="GO" id="GO:0008168">
    <property type="term" value="F:methyltransferase activity"/>
    <property type="evidence" value="ECO:0007669"/>
    <property type="project" value="UniProtKB-KW"/>
</dbReference>
<dbReference type="SUPFAM" id="SSF88697">
    <property type="entry name" value="PUA domain-like"/>
    <property type="match status" value="1"/>
</dbReference>
<sequence length="398" mass="42201">MTDTRPVIRLKPKANARAIRHGAPWVFDNEMVTDRRSRAIAPGTVARLEDGDRNPLGTVAVNPTSRIFARMLDRDPEAEIDHAWLSAKLRTALDHRARLYDAPFYRLVHAEADGLPGVVIDRFGDVAAIQPNAAWAEVLFDTLALSVVEVTGVTTVVKNASGRSRALEGLEEGVEVTQGALDGPVPVPMNGATYMADLLGGQKTGLFFDQRPNHAFAAELSRGGRVLDVFSHVGGFALACLAGGATHALSVDGSAPALDLARQGAEAGGMADRFEARQGDAFDTLAALGEAGETFDVVICDPPAFAPNKQALEAGLRAYERIARLAAPLVAPGGYLGLCSCSHAADLDRFRRASTRGIGRAGRAGQLIHTGFAGPDHPQHPALAESGYLKALFYRLTA</sequence>